<sequence length="90" mass="9910">MTDVITTVRAHLPLFGMGSSKAVDIATTDGHAPTRVVERFTIDSVRHSRTWALVHDAGDVAFYHFEADTSYSFPRRSFPTTPSAIDPTTT</sequence>
<proteinExistence type="predicted"/>
<accession>A0AB39BI10</accession>
<evidence type="ECO:0000313" key="1">
    <source>
        <dbReference type="EMBL" id="XDI05788.1"/>
    </source>
</evidence>
<protein>
    <submittedName>
        <fullName evidence="1">Uncharacterized protein</fullName>
    </submittedName>
</protein>
<reference evidence="1" key="1">
    <citation type="submission" date="2024-05" db="EMBL/GenBank/DDBJ databases">
        <title>Herbiconiux sp. A18JL235.</title>
        <authorList>
            <person name="Zhang G."/>
        </authorList>
    </citation>
    <scope>NUCLEOTIDE SEQUENCE</scope>
    <source>
        <strain evidence="1">A18JL235</strain>
    </source>
</reference>
<name>A0AB39BI10_9MICO</name>
<dbReference type="EMBL" id="CP162511">
    <property type="protein sequence ID" value="XDI05788.1"/>
    <property type="molecule type" value="Genomic_DNA"/>
</dbReference>
<gene>
    <name evidence="1" type="ORF">ABFY20_01470</name>
</gene>
<organism evidence="1">
    <name type="scientific">Herbiconiux sp. A18JL235</name>
    <dbReference type="NCBI Taxonomy" id="3152363"/>
    <lineage>
        <taxon>Bacteria</taxon>
        <taxon>Bacillati</taxon>
        <taxon>Actinomycetota</taxon>
        <taxon>Actinomycetes</taxon>
        <taxon>Micrococcales</taxon>
        <taxon>Microbacteriaceae</taxon>
        <taxon>Herbiconiux</taxon>
    </lineage>
</organism>
<dbReference type="AlphaFoldDB" id="A0AB39BI10"/>
<dbReference type="RefSeq" id="WP_368498176.1">
    <property type="nucleotide sequence ID" value="NZ_CP162511.1"/>
</dbReference>